<comment type="caution">
    <text evidence="1">The sequence shown here is derived from an EMBL/GenBank/DDBJ whole genome shotgun (WGS) entry which is preliminary data.</text>
</comment>
<protein>
    <recommendedName>
        <fullName evidence="3">SnoaL-like domain-containing protein</fullName>
    </recommendedName>
</protein>
<gene>
    <name evidence="1" type="ORF">FMAN_03775</name>
</gene>
<accession>A0A1L7UGK4</accession>
<keyword evidence="2" id="KW-1185">Reference proteome</keyword>
<dbReference type="Gene3D" id="3.10.450.50">
    <property type="match status" value="1"/>
</dbReference>
<reference evidence="2" key="1">
    <citation type="journal article" date="2016" name="Genome Biol. Evol.">
        <title>Comparative 'omics' of the Fusarium fujikuroi species complex highlights differences in genetic potential and metabolite synthesis.</title>
        <authorList>
            <person name="Niehaus E.-M."/>
            <person name="Muensterkoetter M."/>
            <person name="Proctor R.H."/>
            <person name="Brown D.W."/>
            <person name="Sharon A."/>
            <person name="Idan Y."/>
            <person name="Oren-Young L."/>
            <person name="Sieber C.M."/>
            <person name="Novak O."/>
            <person name="Pencik A."/>
            <person name="Tarkowska D."/>
            <person name="Hromadova K."/>
            <person name="Freeman S."/>
            <person name="Maymon M."/>
            <person name="Elazar M."/>
            <person name="Youssef S.A."/>
            <person name="El-Shabrawy E.S.M."/>
            <person name="Shalaby A.B.A."/>
            <person name="Houterman P."/>
            <person name="Brock N.L."/>
            <person name="Burkhardt I."/>
            <person name="Tsavkelova E.A."/>
            <person name="Dickschat J.S."/>
            <person name="Galuszka P."/>
            <person name="Gueldener U."/>
            <person name="Tudzynski B."/>
        </authorList>
    </citation>
    <scope>NUCLEOTIDE SEQUENCE [LARGE SCALE GENOMIC DNA]</scope>
    <source>
        <strain evidence="2">MRC7560</strain>
    </source>
</reference>
<dbReference type="SUPFAM" id="SSF54427">
    <property type="entry name" value="NTF2-like"/>
    <property type="match status" value="1"/>
</dbReference>
<dbReference type="Proteomes" id="UP000184255">
    <property type="component" value="Unassembled WGS sequence"/>
</dbReference>
<sequence>MASPTTCNALKQIARDFLRSLDDPKQVTLGFERARSLTTNDISVTHDSYPSANGIDAFLGGWAKAKQFMPKFDMEIVDMIAEVGAGGAGGRVWVFSKISGGKGGEERDSVDMMCINAGGKITKSKDVQRVTVAGEV</sequence>
<dbReference type="VEuPathDB" id="FungiDB:FMAN_03775"/>
<dbReference type="AlphaFoldDB" id="A0A1L7UGK4"/>
<evidence type="ECO:0008006" key="3">
    <source>
        <dbReference type="Google" id="ProtNLM"/>
    </source>
</evidence>
<evidence type="ECO:0000313" key="1">
    <source>
        <dbReference type="EMBL" id="CVL06286.1"/>
    </source>
</evidence>
<organism evidence="1 2">
    <name type="scientific">Fusarium mangiferae</name>
    <name type="common">Mango malformation disease fungus</name>
    <dbReference type="NCBI Taxonomy" id="192010"/>
    <lineage>
        <taxon>Eukaryota</taxon>
        <taxon>Fungi</taxon>
        <taxon>Dikarya</taxon>
        <taxon>Ascomycota</taxon>
        <taxon>Pezizomycotina</taxon>
        <taxon>Sordariomycetes</taxon>
        <taxon>Hypocreomycetidae</taxon>
        <taxon>Hypocreales</taxon>
        <taxon>Nectriaceae</taxon>
        <taxon>Fusarium</taxon>
        <taxon>Fusarium fujikuroi species complex</taxon>
    </lineage>
</organism>
<dbReference type="RefSeq" id="XP_041689820.1">
    <property type="nucleotide sequence ID" value="XM_041824328.1"/>
</dbReference>
<dbReference type="EMBL" id="FCQH01000017">
    <property type="protein sequence ID" value="CVL06286.1"/>
    <property type="molecule type" value="Genomic_DNA"/>
</dbReference>
<dbReference type="InterPro" id="IPR032710">
    <property type="entry name" value="NTF2-like_dom_sf"/>
</dbReference>
<proteinExistence type="predicted"/>
<name>A0A1L7UGK4_FUSMA</name>
<dbReference type="GeneID" id="65083046"/>
<evidence type="ECO:0000313" key="2">
    <source>
        <dbReference type="Proteomes" id="UP000184255"/>
    </source>
</evidence>